<keyword evidence="1" id="KW-0245">EGF-like domain</keyword>
<dbReference type="AlphaFoldDB" id="A0A367KAZ9"/>
<dbReference type="PANTHER" id="PTHR36853">
    <property type="entry name" value="EXPRESSED PROTEIN"/>
    <property type="match status" value="1"/>
</dbReference>
<keyword evidence="1" id="KW-1015">Disulfide bond</keyword>
<dbReference type="InterPro" id="IPR053065">
    <property type="entry name" value="Archenteron_Induction-Rel"/>
</dbReference>
<comment type="caution">
    <text evidence="4">The sequence shown here is derived from an EMBL/GenBank/DDBJ whole genome shotgun (WGS) entry which is preliminary data.</text>
</comment>
<dbReference type="PROSITE" id="PS00022">
    <property type="entry name" value="EGF_1"/>
    <property type="match status" value="1"/>
</dbReference>
<dbReference type="InterPro" id="IPR000742">
    <property type="entry name" value="EGF"/>
</dbReference>
<reference evidence="4 5" key="1">
    <citation type="journal article" date="2018" name="G3 (Bethesda)">
        <title>Phylogenetic and Phylogenomic Definition of Rhizopus Species.</title>
        <authorList>
            <person name="Gryganskyi A.P."/>
            <person name="Golan J."/>
            <person name="Dolatabadi S."/>
            <person name="Mondo S."/>
            <person name="Robb S."/>
            <person name="Idnurm A."/>
            <person name="Muszewska A."/>
            <person name="Steczkiewicz K."/>
            <person name="Masonjones S."/>
            <person name="Liao H.L."/>
            <person name="Gajdeczka M.T."/>
            <person name="Anike F."/>
            <person name="Vuek A."/>
            <person name="Anishchenko I.M."/>
            <person name="Voigt K."/>
            <person name="de Hoog G.S."/>
            <person name="Smith M.E."/>
            <person name="Heitman J."/>
            <person name="Vilgalys R."/>
            <person name="Stajich J.E."/>
        </authorList>
    </citation>
    <scope>NUCLEOTIDE SEQUENCE [LARGE SCALE GENOMIC DNA]</scope>
    <source>
        <strain evidence="4 5">CBS 357.93</strain>
    </source>
</reference>
<dbReference type="InterPro" id="IPR024382">
    <property type="entry name" value="Vps3844_C"/>
</dbReference>
<evidence type="ECO:0000313" key="5">
    <source>
        <dbReference type="Proteomes" id="UP000252139"/>
    </source>
</evidence>
<sequence length="376" mass="41709">MKTTSLTTIVASLFTGVALARSPVYLLSKDIAVAPPAEQISFDTFSMYYSHIMDASSSQRAVVVQDNEWLSFDSNSGLFEKKLDANLVVLVSSVHSPQALLPTKEASFYVDDNDINEYSTLANDVVNDILKNNQDVALTTFKSSRICVKHSDAGEHCVCGEDDDDKSEYFKLFFSNFKTGLFDETKKADAKFMNEVESIRQHWDQTEFPSVNLIEINSLKELAADYGVDSDQYKEAERIFSHLFEKLIIPNFENAYPQKSLAAFIFTPIQTINKRGLDDNDGVCYRTARACRNGTSSCHGHGECVKTGESCFTCQCVSSYTGDACQYVDAVGEFQLLFWTSVLLIVTTASVITCVFKSGSNSDAGIIMTQSLPKQE</sequence>
<protein>
    <recommendedName>
        <fullName evidence="3">EGF-like domain-containing protein</fullName>
    </recommendedName>
</protein>
<dbReference type="GO" id="GO:0005783">
    <property type="term" value="C:endoplasmic reticulum"/>
    <property type="evidence" value="ECO:0007669"/>
    <property type="project" value="TreeGrafter"/>
</dbReference>
<dbReference type="Pfam" id="PF12955">
    <property type="entry name" value="Vps3844_C"/>
    <property type="match status" value="1"/>
</dbReference>
<dbReference type="EMBL" id="PJQL01000126">
    <property type="protein sequence ID" value="RCH99394.1"/>
    <property type="molecule type" value="Genomic_DNA"/>
</dbReference>
<organism evidence="4 5">
    <name type="scientific">Rhizopus azygosporus</name>
    <name type="common">Rhizopus microsporus var. azygosporus</name>
    <dbReference type="NCBI Taxonomy" id="86630"/>
    <lineage>
        <taxon>Eukaryota</taxon>
        <taxon>Fungi</taxon>
        <taxon>Fungi incertae sedis</taxon>
        <taxon>Mucoromycota</taxon>
        <taxon>Mucoromycotina</taxon>
        <taxon>Mucoromycetes</taxon>
        <taxon>Mucorales</taxon>
        <taxon>Mucorineae</taxon>
        <taxon>Rhizopodaceae</taxon>
        <taxon>Rhizopus</taxon>
    </lineage>
</organism>
<dbReference type="Proteomes" id="UP000252139">
    <property type="component" value="Unassembled WGS sequence"/>
</dbReference>
<dbReference type="STRING" id="86630.A0A367KAZ9"/>
<accession>A0A367KAZ9</accession>
<dbReference type="PROSITE" id="PS50026">
    <property type="entry name" value="EGF_3"/>
    <property type="match status" value="1"/>
</dbReference>
<name>A0A367KAZ9_RHIAZ</name>
<keyword evidence="2" id="KW-0732">Signal</keyword>
<evidence type="ECO:0000313" key="4">
    <source>
        <dbReference type="EMBL" id="RCH99394.1"/>
    </source>
</evidence>
<comment type="caution">
    <text evidence="1">Lacks conserved residue(s) required for the propagation of feature annotation.</text>
</comment>
<dbReference type="PANTHER" id="PTHR36853:SF1">
    <property type="entry name" value="DUF3844 DOMAIN-CONTAINING PROTEIN"/>
    <property type="match status" value="1"/>
</dbReference>
<feature type="signal peptide" evidence="2">
    <location>
        <begin position="1"/>
        <end position="20"/>
    </location>
</feature>
<dbReference type="CDD" id="cd00054">
    <property type="entry name" value="EGF_CA"/>
    <property type="match status" value="1"/>
</dbReference>
<feature type="disulfide bond" evidence="1">
    <location>
        <begin position="316"/>
        <end position="325"/>
    </location>
</feature>
<feature type="domain" description="EGF-like" evidence="3">
    <location>
        <begin position="287"/>
        <end position="326"/>
    </location>
</feature>
<dbReference type="OrthoDB" id="5583277at2759"/>
<evidence type="ECO:0000256" key="1">
    <source>
        <dbReference type="PROSITE-ProRule" id="PRU00076"/>
    </source>
</evidence>
<evidence type="ECO:0000259" key="3">
    <source>
        <dbReference type="PROSITE" id="PS50026"/>
    </source>
</evidence>
<feature type="chain" id="PRO_5016985590" description="EGF-like domain-containing protein" evidence="2">
    <location>
        <begin position="21"/>
        <end position="376"/>
    </location>
</feature>
<proteinExistence type="predicted"/>
<gene>
    <name evidence="4" type="ORF">CU097_014278</name>
</gene>
<keyword evidence="5" id="KW-1185">Reference proteome</keyword>
<evidence type="ECO:0000256" key="2">
    <source>
        <dbReference type="SAM" id="SignalP"/>
    </source>
</evidence>